<keyword evidence="3" id="KW-0732">Signal</keyword>
<dbReference type="Proteomes" id="UP001152759">
    <property type="component" value="Chromosome 7"/>
</dbReference>
<keyword evidence="2" id="KW-0472">Membrane</keyword>
<evidence type="ECO:0000313" key="5">
    <source>
        <dbReference type="Proteomes" id="UP001152759"/>
    </source>
</evidence>
<feature type="chain" id="PRO_5040130945" evidence="3">
    <location>
        <begin position="24"/>
        <end position="240"/>
    </location>
</feature>
<feature type="signal peptide" evidence="3">
    <location>
        <begin position="1"/>
        <end position="23"/>
    </location>
</feature>
<name>A0A9P0F6E4_BEMTA</name>
<reference evidence="4" key="1">
    <citation type="submission" date="2021-12" db="EMBL/GenBank/DDBJ databases">
        <authorList>
            <person name="King R."/>
        </authorList>
    </citation>
    <scope>NUCLEOTIDE SEQUENCE</scope>
</reference>
<feature type="transmembrane region" description="Helical" evidence="2">
    <location>
        <begin position="91"/>
        <end position="113"/>
    </location>
</feature>
<feature type="region of interest" description="Disordered" evidence="1">
    <location>
        <begin position="29"/>
        <end position="56"/>
    </location>
</feature>
<evidence type="ECO:0000256" key="3">
    <source>
        <dbReference type="SAM" id="SignalP"/>
    </source>
</evidence>
<keyword evidence="2" id="KW-0812">Transmembrane</keyword>
<evidence type="ECO:0000256" key="1">
    <source>
        <dbReference type="SAM" id="MobiDB-lite"/>
    </source>
</evidence>
<proteinExistence type="predicted"/>
<keyword evidence="2" id="KW-1133">Transmembrane helix</keyword>
<sequence>MAREKIESNHLWLSMACILVVLAQRNSTHPTSESEHTEGGLPLSSPPTPPFEGNSRDSRRFSVSIFREIAQEISARLAGNSQILSLNVTNIIIILILKGILYGAALIGTGALFGGFKHLQPHRSDVSGNQIREGLDPDEPVISESEVLMLLGYLMGETANKYDCLNRIACQDPKKATEYIHAAKMLLKGSNIFYKNNVPQYAKYQRVLDELQRAVDFGNSGGQCEELYSCSSSSNNYSNY</sequence>
<accession>A0A9P0F6E4</accession>
<protein>
    <submittedName>
        <fullName evidence="4">Uncharacterized protein</fullName>
    </submittedName>
</protein>
<evidence type="ECO:0000256" key="2">
    <source>
        <dbReference type="SAM" id="Phobius"/>
    </source>
</evidence>
<organism evidence="4 5">
    <name type="scientific">Bemisia tabaci</name>
    <name type="common">Sweetpotato whitefly</name>
    <name type="synonym">Aleurodes tabaci</name>
    <dbReference type="NCBI Taxonomy" id="7038"/>
    <lineage>
        <taxon>Eukaryota</taxon>
        <taxon>Metazoa</taxon>
        <taxon>Ecdysozoa</taxon>
        <taxon>Arthropoda</taxon>
        <taxon>Hexapoda</taxon>
        <taxon>Insecta</taxon>
        <taxon>Pterygota</taxon>
        <taxon>Neoptera</taxon>
        <taxon>Paraneoptera</taxon>
        <taxon>Hemiptera</taxon>
        <taxon>Sternorrhyncha</taxon>
        <taxon>Aleyrodoidea</taxon>
        <taxon>Aleyrodidae</taxon>
        <taxon>Aleyrodinae</taxon>
        <taxon>Bemisia</taxon>
    </lineage>
</organism>
<dbReference type="AlphaFoldDB" id="A0A9P0F6E4"/>
<keyword evidence="5" id="KW-1185">Reference proteome</keyword>
<gene>
    <name evidence="4" type="ORF">BEMITA_LOCUS12298</name>
</gene>
<evidence type="ECO:0000313" key="4">
    <source>
        <dbReference type="EMBL" id="CAH0393947.1"/>
    </source>
</evidence>
<dbReference type="KEGG" id="btab:109039342"/>
<dbReference type="EMBL" id="OU963868">
    <property type="protein sequence ID" value="CAH0393947.1"/>
    <property type="molecule type" value="Genomic_DNA"/>
</dbReference>